<protein>
    <submittedName>
        <fullName evidence="1">Uncharacterized protein</fullName>
    </submittedName>
</protein>
<evidence type="ECO:0000313" key="1">
    <source>
        <dbReference type="EMBL" id="ATW57847.1"/>
    </source>
</evidence>
<proteinExistence type="predicted"/>
<organism evidence="1 2">
    <name type="scientific">Pseudomonas phage tabernarius</name>
    <dbReference type="NCBI Taxonomy" id="2048978"/>
    <lineage>
        <taxon>Viruses</taxon>
        <taxon>Duplodnaviria</taxon>
        <taxon>Heunggongvirae</taxon>
        <taxon>Uroviricota</taxon>
        <taxon>Caudoviricetes</taxon>
        <taxon>Lindbergviridae</taxon>
        <taxon>Tabernariusvirus</taxon>
        <taxon>Tabernariusvirus tabernarius</taxon>
    </lineage>
</organism>
<sequence length="82" mass="9238">MTYSVYSKTDDKAKLVVVAEFGSYANALEEMKSQGLLFSMMNPESTFSTFVVFNRQIVATYDKGDLDAWTQANKGTGRYMKI</sequence>
<name>A0A2H4P6N2_9CAUD</name>
<keyword evidence="2" id="KW-1185">Reference proteome</keyword>
<evidence type="ECO:0000313" key="2">
    <source>
        <dbReference type="Proteomes" id="UP000241090"/>
    </source>
</evidence>
<dbReference type="EMBL" id="MG018926">
    <property type="protein sequence ID" value="ATW57847.1"/>
    <property type="molecule type" value="Genomic_DNA"/>
</dbReference>
<gene>
    <name evidence="1" type="ORF">CNR33_00001</name>
</gene>
<reference evidence="1 2" key="1">
    <citation type="submission" date="2017-09" db="EMBL/GenBank/DDBJ databases">
        <authorList>
            <person name="Ehlers B."/>
            <person name="Leendertz F.H."/>
        </authorList>
    </citation>
    <scope>NUCLEOTIDE SEQUENCE [LARGE SCALE GENOMIC DNA]</scope>
</reference>
<accession>A0A2H4P6N2</accession>
<dbReference type="Proteomes" id="UP000241090">
    <property type="component" value="Segment"/>
</dbReference>